<evidence type="ECO:0000313" key="9">
    <source>
        <dbReference type="Proteomes" id="UP000004440"/>
    </source>
</evidence>
<dbReference type="InterPro" id="IPR013150">
    <property type="entry name" value="TFIIB_cyclin"/>
</dbReference>
<dbReference type="InterPro" id="IPR023486">
    <property type="entry name" value="TFIIB_CS"/>
</dbReference>
<dbReference type="AlphaFoldDB" id="F9CW26"/>
<dbReference type="InterPro" id="IPR013137">
    <property type="entry name" value="Znf_TFIIB"/>
</dbReference>
<name>F9CW26_9ARCH</name>
<evidence type="ECO:0000256" key="2">
    <source>
        <dbReference type="ARBA" id="ARBA00013932"/>
    </source>
</evidence>
<dbReference type="GO" id="GO:0070897">
    <property type="term" value="P:transcription preinitiation complex assembly"/>
    <property type="evidence" value="ECO:0007669"/>
    <property type="project" value="InterPro"/>
</dbReference>
<dbReference type="Pfam" id="PF00382">
    <property type="entry name" value="TFIIB"/>
    <property type="match status" value="2"/>
</dbReference>
<dbReference type="PANTHER" id="PTHR11618">
    <property type="entry name" value="TRANSCRIPTION INITIATION FACTOR IIB-RELATED"/>
    <property type="match status" value="1"/>
</dbReference>
<dbReference type="InterPro" id="IPR013763">
    <property type="entry name" value="Cyclin-like_dom"/>
</dbReference>
<comment type="similarity">
    <text evidence="1">Belongs to the TFIIB family.</text>
</comment>
<proteinExistence type="inferred from homology"/>
<sequence>MLRCGRCGKESLIHDKILGEIFCKSCGFVIDEKINDLNHDSINFDDGKNNRRTGTKMSMSVHDFGLSTMIGDINKDAKGNPISASTNATLKRIRILDQRSQLHKHIDINYRLAFDVLQRIQDKIGVSDHVKELAAYIYRKAVEQKITQGRSINAVVAASMYAACRNTYTLRTLRDISEVTDIKPKKIAQSYRAIVKQLDLKIPVVNQVSCLSKISNNLGVSEKTKYLAMEILKKAADLQILAGRDPVGISAAILYYACLIKKEPFTQTQVAEASRVTAVTVRNRFHEIKKIIHLDLN</sequence>
<dbReference type="GO" id="GO:0097550">
    <property type="term" value="C:transcription preinitiation complex"/>
    <property type="evidence" value="ECO:0007669"/>
    <property type="project" value="TreeGrafter"/>
</dbReference>
<gene>
    <name evidence="8" type="ORF">MY1_0715</name>
</gene>
<evidence type="ECO:0000256" key="3">
    <source>
        <dbReference type="ARBA" id="ARBA00022737"/>
    </source>
</evidence>
<protein>
    <recommendedName>
        <fullName evidence="2">Transcription initiation factor IIB</fullName>
    </recommendedName>
</protein>
<evidence type="ECO:0000256" key="6">
    <source>
        <dbReference type="PROSITE-ProRule" id="PRU00469"/>
    </source>
</evidence>
<dbReference type="SUPFAM" id="SSF57783">
    <property type="entry name" value="Zinc beta-ribbon"/>
    <property type="match status" value="1"/>
</dbReference>
<evidence type="ECO:0000256" key="1">
    <source>
        <dbReference type="ARBA" id="ARBA00010857"/>
    </source>
</evidence>
<keyword evidence="6" id="KW-0479">Metal-binding</keyword>
<evidence type="ECO:0000313" key="8">
    <source>
        <dbReference type="EMBL" id="EGP93478.1"/>
    </source>
</evidence>
<dbReference type="SUPFAM" id="SSF47954">
    <property type="entry name" value="Cyclin-like"/>
    <property type="match status" value="2"/>
</dbReference>
<evidence type="ECO:0000256" key="4">
    <source>
        <dbReference type="ARBA" id="ARBA00023015"/>
    </source>
</evidence>
<dbReference type="Proteomes" id="UP000004440">
    <property type="component" value="Unassembled WGS sequence"/>
</dbReference>
<dbReference type="PATRIC" id="fig|1001994.6.peg.699"/>
<dbReference type="PROSITE" id="PS00782">
    <property type="entry name" value="TFIIB"/>
    <property type="match status" value="1"/>
</dbReference>
<keyword evidence="5" id="KW-0804">Transcription</keyword>
<dbReference type="PRINTS" id="PR00685">
    <property type="entry name" value="TIFACTORIIB"/>
</dbReference>
<dbReference type="Gene3D" id="1.10.472.10">
    <property type="entry name" value="Cyclin-like"/>
    <property type="match status" value="1"/>
</dbReference>
<keyword evidence="9" id="KW-1185">Reference proteome</keyword>
<dbReference type="PROSITE" id="PS51134">
    <property type="entry name" value="ZF_TFIIB"/>
    <property type="match status" value="1"/>
</dbReference>
<dbReference type="GO" id="GO:0008270">
    <property type="term" value="F:zinc ion binding"/>
    <property type="evidence" value="ECO:0007669"/>
    <property type="project" value="UniProtKB-KW"/>
</dbReference>
<dbReference type="PANTHER" id="PTHR11618:SF13">
    <property type="entry name" value="TRANSCRIPTION INITIATION FACTOR IIB"/>
    <property type="match status" value="1"/>
</dbReference>
<feature type="domain" description="TFIIB-type" evidence="7">
    <location>
        <begin position="1"/>
        <end position="31"/>
    </location>
</feature>
<evidence type="ECO:0000259" key="7">
    <source>
        <dbReference type="PROSITE" id="PS51134"/>
    </source>
</evidence>
<dbReference type="InterPro" id="IPR000812">
    <property type="entry name" value="TFIIB"/>
</dbReference>
<evidence type="ECO:0000256" key="5">
    <source>
        <dbReference type="ARBA" id="ARBA00023163"/>
    </source>
</evidence>
<dbReference type="InterPro" id="IPR036915">
    <property type="entry name" value="Cyclin-like_sf"/>
</dbReference>
<reference evidence="8 9" key="1">
    <citation type="journal article" date="2011" name="J. Bacteriol.">
        <title>Genome Sequence of an Ammonia-Oxidizing Soil Archaeon, "Candidatus Nitrosoarchaeum koreensis" MY1.</title>
        <authorList>
            <person name="Kim B.K."/>
            <person name="Jung M.Y."/>
            <person name="Yu D.S."/>
            <person name="Park S.J."/>
            <person name="Oh T.K."/>
            <person name="Rhee S.K."/>
            <person name="Kim J.F."/>
        </authorList>
    </citation>
    <scope>NUCLEOTIDE SEQUENCE [LARGE SCALE GENOMIC DNA]</scope>
    <source>
        <strain evidence="8 9">MY1</strain>
    </source>
</reference>
<keyword evidence="6" id="KW-0862">Zinc</keyword>
<dbReference type="STRING" id="1001994.MY1_0715"/>
<organism evidence="8 9">
    <name type="scientific">Nitrosarchaeum koreense MY1</name>
    <dbReference type="NCBI Taxonomy" id="1001994"/>
    <lineage>
        <taxon>Archaea</taxon>
        <taxon>Nitrososphaerota</taxon>
        <taxon>Nitrososphaeria</taxon>
        <taxon>Nitrosopumilales</taxon>
        <taxon>Nitrosopumilaceae</taxon>
        <taxon>Nitrosarchaeum</taxon>
    </lineage>
</organism>
<dbReference type="EMBL" id="AFPU01000001">
    <property type="protein sequence ID" value="EGP93478.1"/>
    <property type="molecule type" value="Genomic_DNA"/>
</dbReference>
<dbReference type="SMART" id="SM00385">
    <property type="entry name" value="CYCLIN"/>
    <property type="match status" value="2"/>
</dbReference>
<accession>F9CW26</accession>
<dbReference type="GO" id="GO:0017025">
    <property type="term" value="F:TBP-class protein binding"/>
    <property type="evidence" value="ECO:0007669"/>
    <property type="project" value="InterPro"/>
</dbReference>
<keyword evidence="6" id="KW-0863">Zinc-finger</keyword>
<keyword evidence="4" id="KW-0805">Transcription regulation</keyword>
<keyword evidence="3" id="KW-0677">Repeat</keyword>
<comment type="caution">
    <text evidence="8">The sequence shown here is derived from an EMBL/GenBank/DDBJ whole genome shotgun (WGS) entry which is preliminary data.</text>
</comment>
<dbReference type="Gene3D" id="1.10.472.170">
    <property type="match status" value="1"/>
</dbReference>